<accession>A0A1F6D9A9</accession>
<evidence type="ECO:0000256" key="1">
    <source>
        <dbReference type="SAM" id="Phobius"/>
    </source>
</evidence>
<keyword evidence="1" id="KW-1133">Transmembrane helix</keyword>
<organism evidence="2 3">
    <name type="scientific">Candidatus Kaiserbacteria bacterium RIFCSPHIGHO2_01_FULL_55_17</name>
    <dbReference type="NCBI Taxonomy" id="1798484"/>
    <lineage>
        <taxon>Bacteria</taxon>
        <taxon>Candidatus Kaiseribacteriota</taxon>
    </lineage>
</organism>
<dbReference type="AlphaFoldDB" id="A0A1F6D9A9"/>
<proteinExistence type="predicted"/>
<evidence type="ECO:0000313" key="2">
    <source>
        <dbReference type="EMBL" id="OGG58043.1"/>
    </source>
</evidence>
<feature type="transmembrane region" description="Helical" evidence="1">
    <location>
        <begin position="48"/>
        <end position="71"/>
    </location>
</feature>
<gene>
    <name evidence="2" type="ORF">A2853_00935</name>
</gene>
<name>A0A1F6D9A9_9BACT</name>
<keyword evidence="1" id="KW-0472">Membrane</keyword>
<protein>
    <submittedName>
        <fullName evidence="2">Uncharacterized protein</fullName>
    </submittedName>
</protein>
<evidence type="ECO:0000313" key="3">
    <source>
        <dbReference type="Proteomes" id="UP000177958"/>
    </source>
</evidence>
<sequence>MRHRIFSPLLFGAFVPSVATLFVPTIAMAAAQTFNELALKVVEILDTATFTLIILGIVVYFWGIAVNIPHFGDEKGAEKQKSFFFWGIVILFVMVSIWGIIKLIQNTLFGSSPYAPNSGEAAVTLCDRFGDCTIGEF</sequence>
<dbReference type="Proteomes" id="UP000177958">
    <property type="component" value="Unassembled WGS sequence"/>
</dbReference>
<keyword evidence="1" id="KW-0812">Transmembrane</keyword>
<reference evidence="2 3" key="1">
    <citation type="journal article" date="2016" name="Nat. Commun.">
        <title>Thousands of microbial genomes shed light on interconnected biogeochemical processes in an aquifer system.</title>
        <authorList>
            <person name="Anantharaman K."/>
            <person name="Brown C.T."/>
            <person name="Hug L.A."/>
            <person name="Sharon I."/>
            <person name="Castelle C.J."/>
            <person name="Probst A.J."/>
            <person name="Thomas B.C."/>
            <person name="Singh A."/>
            <person name="Wilkins M.J."/>
            <person name="Karaoz U."/>
            <person name="Brodie E.L."/>
            <person name="Williams K.H."/>
            <person name="Hubbard S.S."/>
            <person name="Banfield J.F."/>
        </authorList>
    </citation>
    <scope>NUCLEOTIDE SEQUENCE [LARGE SCALE GENOMIC DNA]</scope>
</reference>
<feature type="transmembrane region" description="Helical" evidence="1">
    <location>
        <begin position="83"/>
        <end position="104"/>
    </location>
</feature>
<comment type="caution">
    <text evidence="2">The sequence shown here is derived from an EMBL/GenBank/DDBJ whole genome shotgun (WGS) entry which is preliminary data.</text>
</comment>
<dbReference type="EMBL" id="MFKX01000007">
    <property type="protein sequence ID" value="OGG58043.1"/>
    <property type="molecule type" value="Genomic_DNA"/>
</dbReference>